<evidence type="ECO:0000256" key="2">
    <source>
        <dbReference type="ARBA" id="ARBA00022723"/>
    </source>
</evidence>
<keyword evidence="4" id="KW-0863">Zinc-finger</keyword>
<evidence type="ECO:0000313" key="9">
    <source>
        <dbReference type="EMBL" id="OWR47288.1"/>
    </source>
</evidence>
<dbReference type="AlphaFoldDB" id="A0A212F0K4"/>
<dbReference type="eggNOG" id="KOG1710">
    <property type="taxonomic scope" value="Eukaryota"/>
</dbReference>
<dbReference type="InterPro" id="IPR036770">
    <property type="entry name" value="Ankyrin_rpt-contain_sf"/>
</dbReference>
<organism evidence="9 10">
    <name type="scientific">Danaus plexippus plexippus</name>
    <dbReference type="NCBI Taxonomy" id="278856"/>
    <lineage>
        <taxon>Eukaryota</taxon>
        <taxon>Metazoa</taxon>
        <taxon>Ecdysozoa</taxon>
        <taxon>Arthropoda</taxon>
        <taxon>Hexapoda</taxon>
        <taxon>Insecta</taxon>
        <taxon>Pterygota</taxon>
        <taxon>Neoptera</taxon>
        <taxon>Endopterygota</taxon>
        <taxon>Lepidoptera</taxon>
        <taxon>Glossata</taxon>
        <taxon>Ditrysia</taxon>
        <taxon>Papilionoidea</taxon>
        <taxon>Nymphalidae</taxon>
        <taxon>Danainae</taxon>
        <taxon>Danaini</taxon>
        <taxon>Danaina</taxon>
        <taxon>Danaus</taxon>
        <taxon>Danaus</taxon>
    </lineage>
</organism>
<dbReference type="Gene3D" id="6.10.140.2220">
    <property type="match status" value="1"/>
</dbReference>
<dbReference type="SMART" id="SM00248">
    <property type="entry name" value="ANK"/>
    <property type="match status" value="2"/>
</dbReference>
<proteinExistence type="predicted"/>
<evidence type="ECO:0000256" key="8">
    <source>
        <dbReference type="ARBA" id="ARBA00023273"/>
    </source>
</evidence>
<dbReference type="FunCoup" id="A0A212F0K4">
    <property type="interactions" value="269"/>
</dbReference>
<dbReference type="PANTHER" id="PTHR24150:SF8">
    <property type="entry name" value="ANKYRIN REPEAT AND MYND DOMAIN-CONTAINING PROTEIN 2"/>
    <property type="match status" value="1"/>
</dbReference>
<evidence type="ECO:0000256" key="1">
    <source>
        <dbReference type="ARBA" id="ARBA00004138"/>
    </source>
</evidence>
<name>A0A212F0K4_DANPL</name>
<dbReference type="InterPro" id="IPR052452">
    <property type="entry name" value="Ankyrin-MYND_dom_contain_2"/>
</dbReference>
<dbReference type="GO" id="GO:0008270">
    <property type="term" value="F:zinc ion binding"/>
    <property type="evidence" value="ECO:0007669"/>
    <property type="project" value="UniProtKB-KW"/>
</dbReference>
<evidence type="ECO:0000256" key="5">
    <source>
        <dbReference type="ARBA" id="ARBA00022833"/>
    </source>
</evidence>
<dbReference type="PANTHER" id="PTHR24150">
    <property type="entry name" value="ANKYRIN REPEAT AND MYND DOMAIN-CONTAINING PROTEIN 2"/>
    <property type="match status" value="1"/>
</dbReference>
<dbReference type="Proteomes" id="UP000007151">
    <property type="component" value="Unassembled WGS sequence"/>
</dbReference>
<dbReference type="PROSITE" id="PS50088">
    <property type="entry name" value="ANK_REPEAT"/>
    <property type="match status" value="2"/>
</dbReference>
<dbReference type="SUPFAM" id="SSF144232">
    <property type="entry name" value="HIT/MYND zinc finger-like"/>
    <property type="match status" value="1"/>
</dbReference>
<accession>A0A212F0K4</accession>
<dbReference type="Gene3D" id="1.25.40.20">
    <property type="entry name" value="Ankyrin repeat-containing domain"/>
    <property type="match status" value="1"/>
</dbReference>
<evidence type="ECO:0000256" key="4">
    <source>
        <dbReference type="ARBA" id="ARBA00022771"/>
    </source>
</evidence>
<keyword evidence="5" id="KW-0862">Zinc</keyword>
<evidence type="ECO:0000313" key="10">
    <source>
        <dbReference type="Proteomes" id="UP000007151"/>
    </source>
</evidence>
<dbReference type="SUPFAM" id="SSF48403">
    <property type="entry name" value="Ankyrin repeat"/>
    <property type="match status" value="1"/>
</dbReference>
<dbReference type="KEGG" id="dpl:KGM_212173"/>
<dbReference type="STRING" id="278856.A0A212F0K4"/>
<keyword evidence="3" id="KW-0677">Repeat</keyword>
<sequence>MENKSEEQAQPEKSIFTAIAQGDLPEFKNILAQHKGSVDFFDENGMTALQHAAYKGNKDMVQLLLDRGADVNSGKHEYNYTALHFGALSGNSDVCKLLLDAGAKPTATNSVGRSASQMAAFVGNHHTVATINNYVPASEISYFSVVQGQQTEPHLPPFLVESLHKLVLGVNIHPVRLALNLQHMSALLENAEKVSKVLEMLCKKEMTRGSDTNEVMAFKYHYLAYILREINNIRDKQKPVESKEDKKHDVIEIFSKKLLKPGKDGVSLDLMDSFLKDCVREFPYRECTTFHQMVTSLTSKDPPPALTVINCTINGQRGFVDAIPYCSTCGEEKPAKKCSKCKTVQYCDRECQRLHWFVHKKACNRESSVPVNSKPNIDPSEITAELQNLVAG</sequence>
<dbReference type="CDD" id="cd23020">
    <property type="entry name" value="zf-HIT"/>
    <property type="match status" value="1"/>
</dbReference>
<keyword evidence="10" id="KW-1185">Reference proteome</keyword>
<evidence type="ECO:0000256" key="3">
    <source>
        <dbReference type="ARBA" id="ARBA00022737"/>
    </source>
</evidence>
<comment type="subcellular location">
    <subcellularLocation>
        <location evidence="1">Cell projection</location>
        <location evidence="1">Cilium</location>
    </subcellularLocation>
</comment>
<dbReference type="PROSITE" id="PS01360">
    <property type="entry name" value="ZF_MYND_1"/>
    <property type="match status" value="1"/>
</dbReference>
<dbReference type="OrthoDB" id="10257049at2759"/>
<reference evidence="9 10" key="1">
    <citation type="journal article" date="2011" name="Cell">
        <title>The monarch butterfly genome yields insights into long-distance migration.</title>
        <authorList>
            <person name="Zhan S."/>
            <person name="Merlin C."/>
            <person name="Boore J.L."/>
            <person name="Reppert S.M."/>
        </authorList>
    </citation>
    <scope>NUCLEOTIDE SEQUENCE [LARGE SCALE GENOMIC DNA]</scope>
    <source>
        <strain evidence="9">F-2</strain>
    </source>
</reference>
<dbReference type="PROSITE" id="PS50865">
    <property type="entry name" value="ZF_MYND_2"/>
    <property type="match status" value="1"/>
</dbReference>
<evidence type="ECO:0000256" key="6">
    <source>
        <dbReference type="ARBA" id="ARBA00023043"/>
    </source>
</evidence>
<comment type="caution">
    <text evidence="9">The sequence shown here is derived from an EMBL/GenBank/DDBJ whole genome shotgun (WGS) entry which is preliminary data.</text>
</comment>
<dbReference type="GO" id="GO:0005929">
    <property type="term" value="C:cilium"/>
    <property type="evidence" value="ECO:0007669"/>
    <property type="project" value="UniProtKB-SubCell"/>
</dbReference>
<keyword evidence="6" id="KW-0040">ANK repeat</keyword>
<evidence type="ECO:0000256" key="7">
    <source>
        <dbReference type="ARBA" id="ARBA00023069"/>
    </source>
</evidence>
<protein>
    <submittedName>
        <fullName evidence="9">Uncharacterized protein</fullName>
    </submittedName>
</protein>
<dbReference type="Pfam" id="PF12796">
    <property type="entry name" value="Ank_2"/>
    <property type="match status" value="1"/>
</dbReference>
<dbReference type="Pfam" id="PF01753">
    <property type="entry name" value="zf-MYND"/>
    <property type="match status" value="1"/>
</dbReference>
<dbReference type="EMBL" id="AGBW02011059">
    <property type="protein sequence ID" value="OWR47288.1"/>
    <property type="molecule type" value="Genomic_DNA"/>
</dbReference>
<keyword evidence="8" id="KW-0966">Cell projection</keyword>
<dbReference type="InterPro" id="IPR002110">
    <property type="entry name" value="Ankyrin_rpt"/>
</dbReference>
<keyword evidence="7" id="KW-0969">Cilium</keyword>
<dbReference type="PROSITE" id="PS50297">
    <property type="entry name" value="ANK_REP_REGION"/>
    <property type="match status" value="2"/>
</dbReference>
<keyword evidence="2" id="KW-0479">Metal-binding</keyword>
<gene>
    <name evidence="9" type="ORF">KGM_212173</name>
</gene>
<dbReference type="InterPro" id="IPR002893">
    <property type="entry name" value="Znf_MYND"/>
</dbReference>